<dbReference type="KEGG" id="smao:CAG99_08035"/>
<dbReference type="InterPro" id="IPR009100">
    <property type="entry name" value="AcylCoA_DH/oxidase_NM_dom_sf"/>
</dbReference>
<dbReference type="OrthoDB" id="2986495at2"/>
<dbReference type="EMBL" id="CP021121">
    <property type="protein sequence ID" value="ARQ68817.1"/>
    <property type="molecule type" value="Genomic_DNA"/>
</dbReference>
<dbReference type="AlphaFoldDB" id="A0A1W7CVQ5"/>
<keyword evidence="6" id="KW-1185">Reference proteome</keyword>
<name>A0A1W7CVQ5_9ACTN</name>
<keyword evidence="2" id="KW-0274">FAD</keyword>
<keyword evidence="1" id="KW-0285">Flavoprotein</keyword>
<dbReference type="GO" id="GO:0003995">
    <property type="term" value="F:acyl-CoA dehydrogenase activity"/>
    <property type="evidence" value="ECO:0007669"/>
    <property type="project" value="TreeGrafter"/>
</dbReference>
<evidence type="ECO:0000256" key="2">
    <source>
        <dbReference type="ARBA" id="ARBA00022827"/>
    </source>
</evidence>
<evidence type="ECO:0000313" key="6">
    <source>
        <dbReference type="Proteomes" id="UP000194218"/>
    </source>
</evidence>
<dbReference type="InterPro" id="IPR037069">
    <property type="entry name" value="AcylCoA_DH/ox_N_sf"/>
</dbReference>
<gene>
    <name evidence="5" type="ORF">CAG99_08035</name>
</gene>
<reference evidence="5 6" key="1">
    <citation type="submission" date="2017-05" db="EMBL/GenBank/DDBJ databases">
        <title>Complete genome sequence of Streptomyces sp. SCSIO 03032 revealed the diverse biosynthetic pathways for its bioactive secondary metabolites.</title>
        <authorList>
            <person name="Ma L."/>
            <person name="Zhu Y."/>
            <person name="Zhang W."/>
            <person name="Zhang G."/>
            <person name="Tian X."/>
            <person name="Zhang S."/>
            <person name="Zhang C."/>
        </authorList>
    </citation>
    <scope>NUCLEOTIDE SEQUENCE [LARGE SCALE GENOMIC DNA]</scope>
    <source>
        <strain evidence="5 6">SCSIO 03032</strain>
    </source>
</reference>
<dbReference type="InterPro" id="IPR013786">
    <property type="entry name" value="AcylCoA_DH/ox_N"/>
</dbReference>
<organism evidence="5 6">
    <name type="scientific">Streptomyces marincola</name>
    <dbReference type="NCBI Taxonomy" id="2878388"/>
    <lineage>
        <taxon>Bacteria</taxon>
        <taxon>Bacillati</taxon>
        <taxon>Actinomycetota</taxon>
        <taxon>Actinomycetes</taxon>
        <taxon>Kitasatosporales</taxon>
        <taxon>Streptomycetaceae</taxon>
        <taxon>Streptomyces</taxon>
    </lineage>
</organism>
<evidence type="ECO:0000256" key="1">
    <source>
        <dbReference type="ARBA" id="ARBA00022630"/>
    </source>
</evidence>
<dbReference type="InterPro" id="IPR046373">
    <property type="entry name" value="Acyl-CoA_Oxase/DH_mid-dom_sf"/>
</dbReference>
<evidence type="ECO:0000259" key="4">
    <source>
        <dbReference type="Pfam" id="PF02771"/>
    </source>
</evidence>
<sequence>MRFMRSERATLDTLLPGLDASLARFPLDVLERAPSPAIAAFRAAGGTGLVVPKEYGGLGATPLEAVRVQRALGARCPSLAVATTMHHLSVAPLARVHPDKGGPERELLTSVARDRLLVASGFAEGSAGQHILRPHITARRRPGGRVVLDGSKKPCSLARSMDLLAASVTLPGDDGRARLAIAVVPAGAPGVEVRPFWRTPVLAGAESEEVVLRNVAVDPGMLFITEVTEEAVPDRLNIDGFLWFELLVTASYLGVAGALAERVVTAPGGGQDDPAAFTLGLDSAMLAVEAVAYAMEATEWTEGLLASALAARYAAQDVIARTASACLSALGGMAFIGSPEGSYLASAVAGLAFHPPARARMTDPLRDYLHGSRLRIG</sequence>
<dbReference type="GO" id="GO:0050660">
    <property type="term" value="F:flavin adenine dinucleotide binding"/>
    <property type="evidence" value="ECO:0007669"/>
    <property type="project" value="InterPro"/>
</dbReference>
<evidence type="ECO:0000256" key="3">
    <source>
        <dbReference type="ARBA" id="ARBA00023002"/>
    </source>
</evidence>
<accession>A0A1W7CVQ5</accession>
<dbReference type="PANTHER" id="PTHR43884">
    <property type="entry name" value="ACYL-COA DEHYDROGENASE"/>
    <property type="match status" value="1"/>
</dbReference>
<dbReference type="RefSeq" id="WP_086158320.1">
    <property type="nucleotide sequence ID" value="NZ_CP021121.1"/>
</dbReference>
<dbReference type="SUPFAM" id="SSF56645">
    <property type="entry name" value="Acyl-CoA dehydrogenase NM domain-like"/>
    <property type="match status" value="1"/>
</dbReference>
<proteinExistence type="predicted"/>
<protein>
    <submittedName>
        <fullName evidence="5">Isobutylamine N-hydroxylase</fullName>
    </submittedName>
</protein>
<keyword evidence="3" id="KW-0560">Oxidoreductase</keyword>
<dbReference type="Proteomes" id="UP000194218">
    <property type="component" value="Chromosome"/>
</dbReference>
<feature type="domain" description="Acyl-CoA dehydrogenase/oxidase N-terminal" evidence="4">
    <location>
        <begin position="33"/>
        <end position="94"/>
    </location>
</feature>
<dbReference type="Gene3D" id="1.10.540.10">
    <property type="entry name" value="Acyl-CoA dehydrogenase/oxidase, N-terminal domain"/>
    <property type="match status" value="1"/>
</dbReference>
<dbReference type="Gene3D" id="2.40.110.10">
    <property type="entry name" value="Butyryl-CoA Dehydrogenase, subunit A, domain 2"/>
    <property type="match status" value="1"/>
</dbReference>
<dbReference type="PANTHER" id="PTHR43884:SF20">
    <property type="entry name" value="ACYL-COA DEHYDROGENASE FADE28"/>
    <property type="match status" value="1"/>
</dbReference>
<evidence type="ECO:0000313" key="5">
    <source>
        <dbReference type="EMBL" id="ARQ68817.1"/>
    </source>
</evidence>
<dbReference type="Pfam" id="PF02771">
    <property type="entry name" value="Acyl-CoA_dh_N"/>
    <property type="match status" value="1"/>
</dbReference>